<dbReference type="CDD" id="cd00180">
    <property type="entry name" value="PKc"/>
    <property type="match status" value="1"/>
</dbReference>
<dbReference type="Proteomes" id="UP001152607">
    <property type="component" value="Unassembled WGS sequence"/>
</dbReference>
<dbReference type="InterPro" id="IPR000719">
    <property type="entry name" value="Prot_kinase_dom"/>
</dbReference>
<name>A0A9W4U3N4_9PLEO</name>
<dbReference type="Gene3D" id="3.30.200.20">
    <property type="entry name" value="Phosphorylase Kinase, domain 1"/>
    <property type="match status" value="1"/>
</dbReference>
<reference evidence="3" key="1">
    <citation type="submission" date="2023-01" db="EMBL/GenBank/DDBJ databases">
        <authorList>
            <person name="Van Ghelder C."/>
            <person name="Rancurel C."/>
        </authorList>
    </citation>
    <scope>NUCLEOTIDE SEQUENCE</scope>
    <source>
        <strain evidence="3">CNCM I-4278</strain>
    </source>
</reference>
<dbReference type="EMBL" id="CAOQHR010000001">
    <property type="protein sequence ID" value="CAI6287422.1"/>
    <property type="molecule type" value="Genomic_DNA"/>
</dbReference>
<organism evidence="3 4">
    <name type="scientific">Periconia digitata</name>
    <dbReference type="NCBI Taxonomy" id="1303443"/>
    <lineage>
        <taxon>Eukaryota</taxon>
        <taxon>Fungi</taxon>
        <taxon>Dikarya</taxon>
        <taxon>Ascomycota</taxon>
        <taxon>Pezizomycotina</taxon>
        <taxon>Dothideomycetes</taxon>
        <taxon>Pleosporomycetidae</taxon>
        <taxon>Pleosporales</taxon>
        <taxon>Massarineae</taxon>
        <taxon>Periconiaceae</taxon>
        <taxon>Periconia</taxon>
    </lineage>
</organism>
<dbReference type="PANTHER" id="PTHR24359:SF37">
    <property type="entry name" value="PROTEIN KINASE DOMAIN-CONTAINING PROTEIN"/>
    <property type="match status" value="1"/>
</dbReference>
<evidence type="ECO:0000313" key="4">
    <source>
        <dbReference type="Proteomes" id="UP001152607"/>
    </source>
</evidence>
<comment type="caution">
    <text evidence="3">The sequence shown here is derived from an EMBL/GenBank/DDBJ whole genome shotgun (WGS) entry which is preliminary data.</text>
</comment>
<dbReference type="Gene3D" id="1.10.510.10">
    <property type="entry name" value="Transferase(Phosphotransferase) domain 1"/>
    <property type="match status" value="1"/>
</dbReference>
<evidence type="ECO:0000259" key="2">
    <source>
        <dbReference type="PROSITE" id="PS50011"/>
    </source>
</evidence>
<dbReference type="GO" id="GO:0004674">
    <property type="term" value="F:protein serine/threonine kinase activity"/>
    <property type="evidence" value="ECO:0007669"/>
    <property type="project" value="TreeGrafter"/>
</dbReference>
<keyword evidence="4" id="KW-1185">Reference proteome</keyword>
<dbReference type="PANTHER" id="PTHR24359">
    <property type="entry name" value="SERINE/THREONINE-PROTEIN KINASE SBK1"/>
    <property type="match status" value="1"/>
</dbReference>
<evidence type="ECO:0000256" key="1">
    <source>
        <dbReference type="SAM" id="MobiDB-lite"/>
    </source>
</evidence>
<dbReference type="Pfam" id="PF00069">
    <property type="entry name" value="Pkinase"/>
    <property type="match status" value="1"/>
</dbReference>
<feature type="region of interest" description="Disordered" evidence="1">
    <location>
        <begin position="1"/>
        <end position="41"/>
    </location>
</feature>
<dbReference type="GO" id="GO:0005524">
    <property type="term" value="F:ATP binding"/>
    <property type="evidence" value="ECO:0007669"/>
    <property type="project" value="InterPro"/>
</dbReference>
<dbReference type="AlphaFoldDB" id="A0A9W4U3N4"/>
<dbReference type="SMART" id="SM00220">
    <property type="entry name" value="S_TKc"/>
    <property type="match status" value="1"/>
</dbReference>
<sequence>MSQQHPDPSQDPPPPSIRVEQSSSEVAMNDSQITERSMSEPQSSEDLYILLRHNSHKNGVKEFFWSETKLRDTLSRERIMSRIARSVPRIKNIETFADKILKNHVKVYAILILIDKDKCFNELEAMGLDDASLPLVLIENGSNPLARASEPSQVLSCFSKWRPCKRDDFVRWQRYVNPPFLSMGLDSAVRHERFDRPTFLPFLEEKSVNSGGYGEVLKVNIPGDCHGFHGILGKILTNDYFALKRVHLSKDSDSKEDQAFWREVTALKRYSGLVHDHLVTLLMTWDYNNLHYLLFPWAETDLDRYWKQTAAPVNGVNPDIPATRWLANQIVGLAGAIYTIHNSQSSLHPNKKYGRHGDIKPENILWYKSQDDDKGILVLADLGLTTSNSTRSRSNIPGQGIPVTPGYRGPECDLQGGIISRSYDIWTFGCLLLEMCCWAMGGQQLREQFKISRTTPFINRVETDTFFVIEKSASSSGYVCGVKSEVSKCIAQLHGKPMCTEFFHDLLDLIESKMVIPPIAGMERIRSDELLRKLEAMRDKVDDITNSYCQYPCPKSREPTIPQKIDAKLNGEAMRIISSRNPRLSTYQGATVRSKTPQELATVDNAT</sequence>
<dbReference type="OrthoDB" id="1046782at2759"/>
<dbReference type="InterPro" id="IPR011009">
    <property type="entry name" value="Kinase-like_dom_sf"/>
</dbReference>
<feature type="compositionally biased region" description="Polar residues" evidence="1">
    <location>
        <begin position="19"/>
        <end position="41"/>
    </location>
</feature>
<protein>
    <recommendedName>
        <fullName evidence="2">Protein kinase domain-containing protein</fullName>
    </recommendedName>
</protein>
<feature type="domain" description="Protein kinase" evidence="2">
    <location>
        <begin position="202"/>
        <end position="537"/>
    </location>
</feature>
<accession>A0A9W4U3N4</accession>
<gene>
    <name evidence="3" type="ORF">PDIGIT_LOCUS2353</name>
</gene>
<dbReference type="PROSITE" id="PS50011">
    <property type="entry name" value="PROTEIN_KINASE_DOM"/>
    <property type="match status" value="1"/>
</dbReference>
<evidence type="ECO:0000313" key="3">
    <source>
        <dbReference type="EMBL" id="CAI6287422.1"/>
    </source>
</evidence>
<dbReference type="SUPFAM" id="SSF56112">
    <property type="entry name" value="Protein kinase-like (PK-like)"/>
    <property type="match status" value="1"/>
</dbReference>
<proteinExistence type="predicted"/>